<dbReference type="Pfam" id="PF04402">
    <property type="entry name" value="SIMPL"/>
    <property type="match status" value="1"/>
</dbReference>
<keyword evidence="1" id="KW-0472">Membrane</keyword>
<evidence type="ECO:0000313" key="3">
    <source>
        <dbReference type="Proteomes" id="UP000176778"/>
    </source>
</evidence>
<dbReference type="PANTHER" id="PTHR34387">
    <property type="entry name" value="SLR1258 PROTEIN"/>
    <property type="match status" value="1"/>
</dbReference>
<organism evidence="2 3">
    <name type="scientific">Candidatus Woesebacteria bacterium RBG_13_46_13</name>
    <dbReference type="NCBI Taxonomy" id="1802479"/>
    <lineage>
        <taxon>Bacteria</taxon>
        <taxon>Candidatus Woeseibacteriota</taxon>
    </lineage>
</organism>
<evidence type="ECO:0008006" key="4">
    <source>
        <dbReference type="Google" id="ProtNLM"/>
    </source>
</evidence>
<dbReference type="InterPro" id="IPR052022">
    <property type="entry name" value="26kDa_periplasmic_antigen"/>
</dbReference>
<dbReference type="Gene3D" id="3.30.70.2970">
    <property type="entry name" value="Protein of unknown function (DUF541), domain 2"/>
    <property type="match status" value="1"/>
</dbReference>
<evidence type="ECO:0000256" key="1">
    <source>
        <dbReference type="SAM" id="Phobius"/>
    </source>
</evidence>
<reference evidence="2 3" key="1">
    <citation type="journal article" date="2016" name="Nat. Commun.">
        <title>Thousands of microbial genomes shed light on interconnected biogeochemical processes in an aquifer system.</title>
        <authorList>
            <person name="Anantharaman K."/>
            <person name="Brown C.T."/>
            <person name="Hug L.A."/>
            <person name="Sharon I."/>
            <person name="Castelle C.J."/>
            <person name="Probst A.J."/>
            <person name="Thomas B.C."/>
            <person name="Singh A."/>
            <person name="Wilkins M.J."/>
            <person name="Karaoz U."/>
            <person name="Brodie E.L."/>
            <person name="Williams K.H."/>
            <person name="Hubbard S.S."/>
            <person name="Banfield J.F."/>
        </authorList>
    </citation>
    <scope>NUCLEOTIDE SEQUENCE [LARGE SCALE GENOMIC DNA]</scope>
</reference>
<dbReference type="EMBL" id="MGFR01000001">
    <property type="protein sequence ID" value="OGM10055.1"/>
    <property type="molecule type" value="Genomic_DNA"/>
</dbReference>
<proteinExistence type="predicted"/>
<protein>
    <recommendedName>
        <fullName evidence="4">SIMPL domain-containing protein</fullName>
    </recommendedName>
</protein>
<dbReference type="Proteomes" id="UP000176778">
    <property type="component" value="Unassembled WGS sequence"/>
</dbReference>
<dbReference type="InterPro" id="IPR007497">
    <property type="entry name" value="SIMPL/DUF541"/>
</dbReference>
<keyword evidence="1" id="KW-1133">Transmembrane helix</keyword>
<dbReference type="AlphaFoldDB" id="A0A1F7X6X9"/>
<dbReference type="Gene3D" id="3.30.110.170">
    <property type="entry name" value="Protein of unknown function (DUF541), domain 1"/>
    <property type="match status" value="1"/>
</dbReference>
<comment type="caution">
    <text evidence="2">The sequence shown here is derived from an EMBL/GenBank/DDBJ whole genome shotgun (WGS) entry which is preliminary data.</text>
</comment>
<evidence type="ECO:0000313" key="2">
    <source>
        <dbReference type="EMBL" id="OGM10055.1"/>
    </source>
</evidence>
<keyword evidence="1" id="KW-0812">Transmembrane</keyword>
<accession>A0A1F7X6X9</accession>
<name>A0A1F7X6X9_9BACT</name>
<gene>
    <name evidence="2" type="ORF">A2Y68_01210</name>
</gene>
<dbReference type="GO" id="GO:0006974">
    <property type="term" value="P:DNA damage response"/>
    <property type="evidence" value="ECO:0007669"/>
    <property type="project" value="TreeGrafter"/>
</dbReference>
<sequence length="244" mass="25300">MDPVQQTTPVQPDSRFSMKYSNGSTKKYLLGGLAIVIGLILYVWITSPMVVTVTGTGEVAVPAESATLSFSVSGSDATPNGAINAVKTRANAIRATLVSSGIAESDIAESQIRVVPASAVTQGATGFQAVITMGAKTVHVADNAGLIANLYSSGASLVSQPVISVDNKSELEQQAFEAAMKDAKKQAGAIALKNLKLIRKVVAVSQVTSPSTSTVTSKGETTAEATQSDTFKIVKAVSVSYKMW</sequence>
<feature type="transmembrane region" description="Helical" evidence="1">
    <location>
        <begin position="28"/>
        <end position="45"/>
    </location>
</feature>
<dbReference type="STRING" id="1802479.A2Y68_01210"/>
<dbReference type="PANTHER" id="PTHR34387:SF2">
    <property type="entry name" value="SLR1258 PROTEIN"/>
    <property type="match status" value="1"/>
</dbReference>